<sequence>MSLVADLAEMPGVIAAGEYSYRGDRFSYKGQLTEEYARMASIMCRATTMGVHMQTDILASFRANTGVDPSRGWVVKGPRFTVCVLYNVFCFMDNTSGSLNEVMSHMSDALADATDDLI</sequence>
<evidence type="ECO:0008006" key="3">
    <source>
        <dbReference type="Google" id="ProtNLM"/>
    </source>
</evidence>
<dbReference type="InterPro" id="IPR018685">
    <property type="entry name" value="DUF2173"/>
</dbReference>
<dbReference type="PIRSF" id="PIRSF006821">
    <property type="entry name" value="UCP006821"/>
    <property type="match status" value="1"/>
</dbReference>
<evidence type="ECO:0000313" key="1">
    <source>
        <dbReference type="EMBL" id="BAZ94951.1"/>
    </source>
</evidence>
<accession>A0A1Z4VTI8</accession>
<reference evidence="1 2" key="1">
    <citation type="submission" date="2017-05" db="EMBL/GenBank/DDBJ databases">
        <title>Thiocyanate degradation by Thiohalobacter thiocyanaticus FOKN1.</title>
        <authorList>
            <person name="Oshiki M."/>
            <person name="Fukushima T."/>
            <person name="Kawano S."/>
            <person name="Nakagawa J."/>
        </authorList>
    </citation>
    <scope>NUCLEOTIDE SEQUENCE [LARGE SCALE GENOMIC DNA]</scope>
    <source>
        <strain evidence="1 2">FOKN1</strain>
    </source>
</reference>
<gene>
    <name evidence="1" type="ORF">FOKN1_2581</name>
</gene>
<dbReference type="Proteomes" id="UP000218765">
    <property type="component" value="Chromosome"/>
</dbReference>
<evidence type="ECO:0000313" key="2">
    <source>
        <dbReference type="Proteomes" id="UP000218765"/>
    </source>
</evidence>
<dbReference type="RefSeq" id="WP_096366985.1">
    <property type="nucleotide sequence ID" value="NZ_AP018052.1"/>
</dbReference>
<proteinExistence type="predicted"/>
<dbReference type="KEGG" id="ttc:FOKN1_2581"/>
<dbReference type="OrthoDB" id="5784013at2"/>
<protein>
    <recommendedName>
        <fullName evidence="3">DUF2173 family protein</fullName>
    </recommendedName>
</protein>
<organism evidence="1 2">
    <name type="scientific">Thiohalobacter thiocyanaticus</name>
    <dbReference type="NCBI Taxonomy" id="585455"/>
    <lineage>
        <taxon>Bacteria</taxon>
        <taxon>Pseudomonadati</taxon>
        <taxon>Pseudomonadota</taxon>
        <taxon>Gammaproteobacteria</taxon>
        <taxon>Thiohalobacterales</taxon>
        <taxon>Thiohalobacteraceae</taxon>
        <taxon>Thiohalobacter</taxon>
    </lineage>
</organism>
<keyword evidence="2" id="KW-1185">Reference proteome</keyword>
<dbReference type="AlphaFoldDB" id="A0A1Z4VTI8"/>
<name>A0A1Z4VTI8_9GAMM</name>
<dbReference type="Pfam" id="PF09941">
    <property type="entry name" value="DUF2173"/>
    <property type="match status" value="1"/>
</dbReference>
<dbReference type="EMBL" id="AP018052">
    <property type="protein sequence ID" value="BAZ94951.1"/>
    <property type="molecule type" value="Genomic_DNA"/>
</dbReference>